<dbReference type="EMBL" id="JADGJH010000233">
    <property type="protein sequence ID" value="KAJ3132926.1"/>
    <property type="molecule type" value="Genomic_DNA"/>
</dbReference>
<proteinExistence type="predicted"/>
<dbReference type="InterPro" id="IPR011009">
    <property type="entry name" value="Kinase-like_dom_sf"/>
</dbReference>
<dbReference type="AlphaFoldDB" id="A0AAD5T6T3"/>
<reference evidence="3" key="1">
    <citation type="submission" date="2020-05" db="EMBL/GenBank/DDBJ databases">
        <title>Phylogenomic resolution of chytrid fungi.</title>
        <authorList>
            <person name="Stajich J.E."/>
            <person name="Amses K."/>
            <person name="Simmons R."/>
            <person name="Seto K."/>
            <person name="Myers J."/>
            <person name="Bonds A."/>
            <person name="Quandt C.A."/>
            <person name="Barry K."/>
            <person name="Liu P."/>
            <person name="Grigoriev I."/>
            <person name="Longcore J.E."/>
            <person name="James T.Y."/>
        </authorList>
    </citation>
    <scope>NUCLEOTIDE SEQUENCE</scope>
    <source>
        <strain evidence="3">JEL0513</strain>
    </source>
</reference>
<evidence type="ECO:0000313" key="3">
    <source>
        <dbReference type="EMBL" id="KAJ3132926.1"/>
    </source>
</evidence>
<evidence type="ECO:0000259" key="2">
    <source>
        <dbReference type="PROSITE" id="PS50011"/>
    </source>
</evidence>
<organism evidence="3 4">
    <name type="scientific">Physocladia obscura</name>
    <dbReference type="NCBI Taxonomy" id="109957"/>
    <lineage>
        <taxon>Eukaryota</taxon>
        <taxon>Fungi</taxon>
        <taxon>Fungi incertae sedis</taxon>
        <taxon>Chytridiomycota</taxon>
        <taxon>Chytridiomycota incertae sedis</taxon>
        <taxon>Chytridiomycetes</taxon>
        <taxon>Chytridiales</taxon>
        <taxon>Chytriomycetaceae</taxon>
        <taxon>Physocladia</taxon>
    </lineage>
</organism>
<dbReference type="PROSITE" id="PS50011">
    <property type="entry name" value="PROTEIN_KINASE_DOM"/>
    <property type="match status" value="1"/>
</dbReference>
<evidence type="ECO:0000313" key="4">
    <source>
        <dbReference type="Proteomes" id="UP001211907"/>
    </source>
</evidence>
<name>A0AAD5T6T3_9FUNG</name>
<feature type="domain" description="Protein kinase" evidence="2">
    <location>
        <begin position="1"/>
        <end position="176"/>
    </location>
</feature>
<dbReference type="PANTHER" id="PTHR44167:SF24">
    <property type="entry name" value="SERINE_THREONINE-PROTEIN KINASE CHK2"/>
    <property type="match status" value="1"/>
</dbReference>
<accession>A0AAD5T6T3</accession>
<gene>
    <name evidence="3" type="ORF">HK100_004840</name>
</gene>
<dbReference type="GO" id="GO:0044773">
    <property type="term" value="P:mitotic DNA damage checkpoint signaling"/>
    <property type="evidence" value="ECO:0007669"/>
    <property type="project" value="TreeGrafter"/>
</dbReference>
<dbReference type="PANTHER" id="PTHR44167">
    <property type="entry name" value="OVARIAN-SPECIFIC SERINE/THREONINE-PROTEIN KINASE LOK-RELATED"/>
    <property type="match status" value="1"/>
</dbReference>
<feature type="compositionally biased region" description="Basic and acidic residues" evidence="1">
    <location>
        <begin position="284"/>
        <end position="302"/>
    </location>
</feature>
<dbReference type="GO" id="GO:0004674">
    <property type="term" value="F:protein serine/threonine kinase activity"/>
    <property type="evidence" value="ECO:0007669"/>
    <property type="project" value="TreeGrafter"/>
</dbReference>
<dbReference type="GO" id="GO:0005524">
    <property type="term" value="F:ATP binding"/>
    <property type="evidence" value="ECO:0007669"/>
    <property type="project" value="InterPro"/>
</dbReference>
<feature type="compositionally biased region" description="Polar residues" evidence="1">
    <location>
        <begin position="268"/>
        <end position="278"/>
    </location>
</feature>
<evidence type="ECO:0000256" key="1">
    <source>
        <dbReference type="SAM" id="MobiDB-lite"/>
    </source>
</evidence>
<feature type="region of interest" description="Disordered" evidence="1">
    <location>
        <begin position="28"/>
        <end position="51"/>
    </location>
</feature>
<dbReference type="Pfam" id="PF00069">
    <property type="entry name" value="Pkinase"/>
    <property type="match status" value="1"/>
</dbReference>
<protein>
    <recommendedName>
        <fullName evidence="2">Protein kinase domain-containing protein</fullName>
    </recommendedName>
</protein>
<dbReference type="Gene3D" id="1.10.510.10">
    <property type="entry name" value="Transferase(Phosphotransferase) domain 1"/>
    <property type="match status" value="1"/>
</dbReference>
<sequence>MLCFFFQIHRDIKAENVVIEVATPQSDFLSPSNSDDSTPATSSGNSSDDSSCDPWMRAKLIDFGLAKYVQSGRTSTPCGTFGYIAPEILYVDINACEYTTAADMWSFGSLLYLLLTGSLSAELKTPPIEQKDLEIEYPEMIWNSIPKPARECVQACLNVDPATRVTAAEFLAMPWFQDSSDDGSEDSKDEAKCCAGSGCCGSEEGDKDETETGKKNAGGCDGGNCCEKKVAAADQHKKFAGESQDDKGESSDNRKKSAELRQPKPVNSIKQRTISQLLSEYDSFDQHQENEGSSKANDKGADENDPIIKFLKTRSPTPPGWYLPRILRTPTPNAFDFLSENDQRIENARLEMKNLLTEKSGDSAEDA</sequence>
<dbReference type="SMART" id="SM00220">
    <property type="entry name" value="S_TKc"/>
    <property type="match status" value="1"/>
</dbReference>
<dbReference type="GO" id="GO:0005737">
    <property type="term" value="C:cytoplasm"/>
    <property type="evidence" value="ECO:0007669"/>
    <property type="project" value="TreeGrafter"/>
</dbReference>
<feature type="region of interest" description="Disordered" evidence="1">
    <location>
        <begin position="237"/>
        <end position="322"/>
    </location>
</feature>
<dbReference type="Proteomes" id="UP001211907">
    <property type="component" value="Unassembled WGS sequence"/>
</dbReference>
<dbReference type="SUPFAM" id="SSF56112">
    <property type="entry name" value="Protein kinase-like (PK-like)"/>
    <property type="match status" value="1"/>
</dbReference>
<dbReference type="InterPro" id="IPR000719">
    <property type="entry name" value="Prot_kinase_dom"/>
</dbReference>
<feature type="compositionally biased region" description="Polar residues" evidence="1">
    <location>
        <begin position="28"/>
        <end position="41"/>
    </location>
</feature>
<dbReference type="GO" id="GO:0005634">
    <property type="term" value="C:nucleus"/>
    <property type="evidence" value="ECO:0007669"/>
    <property type="project" value="TreeGrafter"/>
</dbReference>
<feature type="compositionally biased region" description="Low complexity" evidence="1">
    <location>
        <begin position="42"/>
        <end position="51"/>
    </location>
</feature>
<keyword evidence="4" id="KW-1185">Reference proteome</keyword>
<feature type="compositionally biased region" description="Basic and acidic residues" evidence="1">
    <location>
        <begin position="237"/>
        <end position="262"/>
    </location>
</feature>
<comment type="caution">
    <text evidence="3">The sequence shown here is derived from an EMBL/GenBank/DDBJ whole genome shotgun (WGS) entry which is preliminary data.</text>
</comment>